<comment type="caution">
    <text evidence="2">The sequence shown here is derived from an EMBL/GenBank/DDBJ whole genome shotgun (WGS) entry which is preliminary data.</text>
</comment>
<dbReference type="EMBL" id="WOFH01000017">
    <property type="protein sequence ID" value="MUN41981.1"/>
    <property type="molecule type" value="Genomic_DNA"/>
</dbReference>
<organism evidence="2 3">
    <name type="scientific">Actinomadura litoris</name>
    <dbReference type="NCBI Taxonomy" id="2678616"/>
    <lineage>
        <taxon>Bacteria</taxon>
        <taxon>Bacillati</taxon>
        <taxon>Actinomycetota</taxon>
        <taxon>Actinomycetes</taxon>
        <taxon>Streptosporangiales</taxon>
        <taxon>Thermomonosporaceae</taxon>
        <taxon>Actinomadura</taxon>
    </lineage>
</organism>
<evidence type="ECO:0000313" key="2">
    <source>
        <dbReference type="EMBL" id="MUN41981.1"/>
    </source>
</evidence>
<keyword evidence="3" id="KW-1185">Reference proteome</keyword>
<dbReference type="AlphaFoldDB" id="A0A7K1LC31"/>
<evidence type="ECO:0000313" key="3">
    <source>
        <dbReference type="Proteomes" id="UP000432015"/>
    </source>
</evidence>
<sequence>MSVNRVVPQPDDAGGPAEFLMLLRRLQEWSGLRVSEVEERVWAAGVLVPGGMAGLLGGDVLPSREVVVAFVTACGLVPEDRERWAQAHARISSASAPGANPDTMPIPIGGLQAQPPAAEGDELLVGRPASNMAPPPGATRPTGARHGRHSGREAPAKPEQAAARPRHRKSGGRGGRPGKGAGPGGSGGSKRPLSLLVAAPAFITIAVVGSTLLGAFGGESRHERSGEASGAADRIPPPRPGWYSIMPVTGGEPDGQCLSILPDDHLDPQLARDRCAPDDRYQRVEVAEVQGSDLLQLRAWTTQGHLRCVTLDTVDERAALHMRRCGVDRLQRFRLDPAKRQVKAGQLYRLVPEVTRANGMCVGIDLGATGGAYAIHSACGRTDVDGFLFTPAAAPPSAD</sequence>
<proteinExistence type="predicted"/>
<protein>
    <recommendedName>
        <fullName evidence="4">Ricin B lectin domain-containing protein</fullName>
    </recommendedName>
</protein>
<feature type="region of interest" description="Disordered" evidence="1">
    <location>
        <begin position="88"/>
        <end position="189"/>
    </location>
</feature>
<dbReference type="RefSeq" id="WP_156221252.1">
    <property type="nucleotide sequence ID" value="NZ_WOFH01000017.1"/>
</dbReference>
<dbReference type="Proteomes" id="UP000432015">
    <property type="component" value="Unassembled WGS sequence"/>
</dbReference>
<name>A0A7K1LC31_9ACTN</name>
<gene>
    <name evidence="2" type="ORF">GNZ18_36140</name>
</gene>
<feature type="compositionally biased region" description="Gly residues" evidence="1">
    <location>
        <begin position="172"/>
        <end position="188"/>
    </location>
</feature>
<reference evidence="2 3" key="1">
    <citation type="submission" date="2019-11" db="EMBL/GenBank/DDBJ databases">
        <authorList>
            <person name="Cao P."/>
        </authorList>
    </citation>
    <scope>NUCLEOTIDE SEQUENCE [LARGE SCALE GENOMIC DNA]</scope>
    <source>
        <strain evidence="2 3">NEAU-AAG5</strain>
    </source>
</reference>
<accession>A0A7K1LC31</accession>
<evidence type="ECO:0008006" key="4">
    <source>
        <dbReference type="Google" id="ProtNLM"/>
    </source>
</evidence>
<feature type="region of interest" description="Disordered" evidence="1">
    <location>
        <begin position="219"/>
        <end position="241"/>
    </location>
</feature>
<evidence type="ECO:0000256" key="1">
    <source>
        <dbReference type="SAM" id="MobiDB-lite"/>
    </source>
</evidence>